<name>A0ABW2LMQ7_9PSEU</name>
<feature type="transmembrane region" description="Helical" evidence="5">
    <location>
        <begin position="93"/>
        <end position="117"/>
    </location>
</feature>
<evidence type="ECO:0000256" key="2">
    <source>
        <dbReference type="ARBA" id="ARBA00022692"/>
    </source>
</evidence>
<dbReference type="EMBL" id="JBHTCJ010000011">
    <property type="protein sequence ID" value="MFC7343799.1"/>
    <property type="molecule type" value="Genomic_DNA"/>
</dbReference>
<dbReference type="Pfam" id="PF07690">
    <property type="entry name" value="MFS_1"/>
    <property type="match status" value="1"/>
</dbReference>
<dbReference type="InterPro" id="IPR051788">
    <property type="entry name" value="MFS_Transporter"/>
</dbReference>
<comment type="caution">
    <text evidence="7">The sequence shown here is derived from an EMBL/GenBank/DDBJ whole genome shotgun (WGS) entry which is preliminary data.</text>
</comment>
<reference evidence="8" key="1">
    <citation type="journal article" date="2019" name="Int. J. Syst. Evol. Microbiol.">
        <title>The Global Catalogue of Microorganisms (GCM) 10K type strain sequencing project: providing services to taxonomists for standard genome sequencing and annotation.</title>
        <authorList>
            <consortium name="The Broad Institute Genomics Platform"/>
            <consortium name="The Broad Institute Genome Sequencing Center for Infectious Disease"/>
            <person name="Wu L."/>
            <person name="Ma J."/>
        </authorList>
    </citation>
    <scope>NUCLEOTIDE SEQUENCE [LARGE SCALE GENOMIC DNA]</scope>
    <source>
        <strain evidence="8">WLHS5</strain>
    </source>
</reference>
<keyword evidence="4 5" id="KW-0472">Membrane</keyword>
<dbReference type="PANTHER" id="PTHR23514:SF13">
    <property type="entry name" value="INNER MEMBRANE PROTEIN YBJJ"/>
    <property type="match status" value="1"/>
</dbReference>
<protein>
    <submittedName>
        <fullName evidence="7">MFS transporter</fullName>
    </submittedName>
</protein>
<dbReference type="InterPro" id="IPR036259">
    <property type="entry name" value="MFS_trans_sf"/>
</dbReference>
<dbReference type="Proteomes" id="UP001596504">
    <property type="component" value="Unassembled WGS sequence"/>
</dbReference>
<dbReference type="RefSeq" id="WP_380671047.1">
    <property type="nucleotide sequence ID" value="NZ_JBHTCJ010000011.1"/>
</dbReference>
<feature type="transmembrane region" description="Helical" evidence="5">
    <location>
        <begin position="20"/>
        <end position="39"/>
    </location>
</feature>
<feature type="transmembrane region" description="Helical" evidence="5">
    <location>
        <begin position="138"/>
        <end position="161"/>
    </location>
</feature>
<comment type="subcellular location">
    <subcellularLocation>
        <location evidence="1">Cell membrane</location>
        <topology evidence="1">Multi-pass membrane protein</topology>
    </subcellularLocation>
</comment>
<evidence type="ECO:0000256" key="1">
    <source>
        <dbReference type="ARBA" id="ARBA00004651"/>
    </source>
</evidence>
<gene>
    <name evidence="7" type="ORF">ACFQRI_20530</name>
</gene>
<proteinExistence type="predicted"/>
<keyword evidence="2 5" id="KW-0812">Transmembrane</keyword>
<keyword evidence="3 5" id="KW-1133">Transmembrane helix</keyword>
<feature type="domain" description="Major facilitator superfamily (MFS) profile" evidence="6">
    <location>
        <begin position="1"/>
        <end position="387"/>
    </location>
</feature>
<dbReference type="PROSITE" id="PS50850">
    <property type="entry name" value="MFS"/>
    <property type="match status" value="1"/>
</dbReference>
<feature type="transmembrane region" description="Helical" evidence="5">
    <location>
        <begin position="167"/>
        <end position="189"/>
    </location>
</feature>
<feature type="transmembrane region" description="Helical" evidence="5">
    <location>
        <begin position="301"/>
        <end position="320"/>
    </location>
</feature>
<dbReference type="SUPFAM" id="SSF103473">
    <property type="entry name" value="MFS general substrate transporter"/>
    <property type="match status" value="1"/>
</dbReference>
<feature type="transmembrane region" description="Helical" evidence="5">
    <location>
        <begin position="341"/>
        <end position="360"/>
    </location>
</feature>
<organism evidence="7 8">
    <name type="scientific">Saccharopolyspora griseoalba</name>
    <dbReference type="NCBI Taxonomy" id="1431848"/>
    <lineage>
        <taxon>Bacteria</taxon>
        <taxon>Bacillati</taxon>
        <taxon>Actinomycetota</taxon>
        <taxon>Actinomycetes</taxon>
        <taxon>Pseudonocardiales</taxon>
        <taxon>Pseudonocardiaceae</taxon>
        <taxon>Saccharopolyspora</taxon>
    </lineage>
</organism>
<feature type="transmembrane region" description="Helical" evidence="5">
    <location>
        <begin position="241"/>
        <end position="264"/>
    </location>
</feature>
<evidence type="ECO:0000256" key="3">
    <source>
        <dbReference type="ARBA" id="ARBA00022989"/>
    </source>
</evidence>
<dbReference type="InterPro" id="IPR020846">
    <property type="entry name" value="MFS_dom"/>
</dbReference>
<keyword evidence="8" id="KW-1185">Reference proteome</keyword>
<sequence>MSEALVENTEVERRARWGVTGYFVATGAALGTWTARIPAVKQDLELTDAQVTIGLFAIAVGSVLAMQVVGHLSDRFGSARVMGPAGLLMAGSLLLPGFAGTLPVLVGGLLVFGAGHGTVDVAMNSHALQVQRRYSRPIVITFHALFSVGGLLGSGIGALAAQLGVPVPWHFALVAAALAALVTASRRVLLPAETSAAERAGGRPRGISPAILLLGIVAFSCSLGEGAMADWSPLYLHDVLLTSPAVAAVGYAVFSTAMAVCRFLGDHLVARFGPVALVRTCGLVAGTGMGLGLLLHHPAAAIAGFALFGMGLSCIIPQVFSAAGSRDPERSGRDLAQVSTLGYGGLLAGPVVIGLVAHWTGLTAGLAVPAALALLAALAAPLVRPAR</sequence>
<evidence type="ECO:0000313" key="8">
    <source>
        <dbReference type="Proteomes" id="UP001596504"/>
    </source>
</evidence>
<evidence type="ECO:0000259" key="6">
    <source>
        <dbReference type="PROSITE" id="PS50850"/>
    </source>
</evidence>
<dbReference type="Gene3D" id="1.20.1250.20">
    <property type="entry name" value="MFS general substrate transporter like domains"/>
    <property type="match status" value="2"/>
</dbReference>
<dbReference type="InterPro" id="IPR011701">
    <property type="entry name" value="MFS"/>
</dbReference>
<feature type="transmembrane region" description="Helical" evidence="5">
    <location>
        <begin position="210"/>
        <end position="229"/>
    </location>
</feature>
<evidence type="ECO:0000256" key="4">
    <source>
        <dbReference type="ARBA" id="ARBA00023136"/>
    </source>
</evidence>
<evidence type="ECO:0000313" key="7">
    <source>
        <dbReference type="EMBL" id="MFC7343799.1"/>
    </source>
</evidence>
<accession>A0ABW2LMQ7</accession>
<feature type="transmembrane region" description="Helical" evidence="5">
    <location>
        <begin position="366"/>
        <end position="383"/>
    </location>
</feature>
<feature type="transmembrane region" description="Helical" evidence="5">
    <location>
        <begin position="276"/>
        <end position="295"/>
    </location>
</feature>
<dbReference type="CDD" id="cd17393">
    <property type="entry name" value="MFS_MosC_like"/>
    <property type="match status" value="1"/>
</dbReference>
<evidence type="ECO:0000256" key="5">
    <source>
        <dbReference type="SAM" id="Phobius"/>
    </source>
</evidence>
<feature type="transmembrane region" description="Helical" evidence="5">
    <location>
        <begin position="51"/>
        <end position="73"/>
    </location>
</feature>
<dbReference type="PANTHER" id="PTHR23514">
    <property type="entry name" value="BYPASS OF STOP CODON PROTEIN 6"/>
    <property type="match status" value="1"/>
</dbReference>